<name>A0AAN6YQR1_9PEZI</name>
<organism evidence="1 2">
    <name type="scientific">Podospora fimiseda</name>
    <dbReference type="NCBI Taxonomy" id="252190"/>
    <lineage>
        <taxon>Eukaryota</taxon>
        <taxon>Fungi</taxon>
        <taxon>Dikarya</taxon>
        <taxon>Ascomycota</taxon>
        <taxon>Pezizomycotina</taxon>
        <taxon>Sordariomycetes</taxon>
        <taxon>Sordariomycetidae</taxon>
        <taxon>Sordariales</taxon>
        <taxon>Podosporaceae</taxon>
        <taxon>Podospora</taxon>
    </lineage>
</organism>
<accession>A0AAN6YQR1</accession>
<dbReference type="EMBL" id="MU865448">
    <property type="protein sequence ID" value="KAK4222915.1"/>
    <property type="molecule type" value="Genomic_DNA"/>
</dbReference>
<evidence type="ECO:0000313" key="2">
    <source>
        <dbReference type="Proteomes" id="UP001301958"/>
    </source>
</evidence>
<dbReference type="AlphaFoldDB" id="A0AAN6YQR1"/>
<feature type="non-terminal residue" evidence="1">
    <location>
        <position position="1"/>
    </location>
</feature>
<protein>
    <recommendedName>
        <fullName evidence="3">F-box domain-containing protein</fullName>
    </recommendedName>
</protein>
<reference evidence="1" key="2">
    <citation type="submission" date="2023-05" db="EMBL/GenBank/DDBJ databases">
        <authorList>
            <consortium name="Lawrence Berkeley National Laboratory"/>
            <person name="Steindorff A."/>
            <person name="Hensen N."/>
            <person name="Bonometti L."/>
            <person name="Westerberg I."/>
            <person name="Brannstrom I.O."/>
            <person name="Guillou S."/>
            <person name="Cros-Aarteil S."/>
            <person name="Calhoun S."/>
            <person name="Haridas S."/>
            <person name="Kuo A."/>
            <person name="Mondo S."/>
            <person name="Pangilinan J."/>
            <person name="Riley R."/>
            <person name="Labutti K."/>
            <person name="Andreopoulos B."/>
            <person name="Lipzen A."/>
            <person name="Chen C."/>
            <person name="Yanf M."/>
            <person name="Daum C."/>
            <person name="Ng V."/>
            <person name="Clum A."/>
            <person name="Ohm R."/>
            <person name="Martin F."/>
            <person name="Silar P."/>
            <person name="Natvig D."/>
            <person name="Lalanne C."/>
            <person name="Gautier V."/>
            <person name="Ament-Velasquez S.L."/>
            <person name="Kruys A."/>
            <person name="Hutchinson M.I."/>
            <person name="Powell A.J."/>
            <person name="Barry K."/>
            <person name="Miller A.N."/>
            <person name="Grigoriev I.V."/>
            <person name="Debuchy R."/>
            <person name="Gladieux P."/>
            <person name="Thoren M.H."/>
            <person name="Johannesson H."/>
        </authorList>
    </citation>
    <scope>NUCLEOTIDE SEQUENCE</scope>
    <source>
        <strain evidence="1">CBS 990.96</strain>
    </source>
</reference>
<dbReference type="Proteomes" id="UP001301958">
    <property type="component" value="Unassembled WGS sequence"/>
</dbReference>
<evidence type="ECO:0008006" key="3">
    <source>
        <dbReference type="Google" id="ProtNLM"/>
    </source>
</evidence>
<gene>
    <name evidence="1" type="ORF">QBC38DRAFT_326068</name>
</gene>
<sequence length="125" mass="14943">ILNPIKYLDPIALIALSQTSKFFRQCINPTPHEFRQRLLAMESLPEFSDYRDQVHFDRDEWRAESLLCLLVIRDTQPWHGGRYACFGRMKLLQYDMFENLDWVEAPLTKPWPGNDEWNKLLVTSW</sequence>
<keyword evidence="2" id="KW-1185">Reference proteome</keyword>
<evidence type="ECO:0000313" key="1">
    <source>
        <dbReference type="EMBL" id="KAK4222915.1"/>
    </source>
</evidence>
<reference evidence="1" key="1">
    <citation type="journal article" date="2023" name="Mol. Phylogenet. Evol.">
        <title>Genome-scale phylogeny and comparative genomics of the fungal order Sordariales.</title>
        <authorList>
            <person name="Hensen N."/>
            <person name="Bonometti L."/>
            <person name="Westerberg I."/>
            <person name="Brannstrom I.O."/>
            <person name="Guillou S."/>
            <person name="Cros-Aarteil S."/>
            <person name="Calhoun S."/>
            <person name="Haridas S."/>
            <person name="Kuo A."/>
            <person name="Mondo S."/>
            <person name="Pangilinan J."/>
            <person name="Riley R."/>
            <person name="LaButti K."/>
            <person name="Andreopoulos B."/>
            <person name="Lipzen A."/>
            <person name="Chen C."/>
            <person name="Yan M."/>
            <person name="Daum C."/>
            <person name="Ng V."/>
            <person name="Clum A."/>
            <person name="Steindorff A."/>
            <person name="Ohm R.A."/>
            <person name="Martin F."/>
            <person name="Silar P."/>
            <person name="Natvig D.O."/>
            <person name="Lalanne C."/>
            <person name="Gautier V."/>
            <person name="Ament-Velasquez S.L."/>
            <person name="Kruys A."/>
            <person name="Hutchinson M.I."/>
            <person name="Powell A.J."/>
            <person name="Barry K."/>
            <person name="Miller A.N."/>
            <person name="Grigoriev I.V."/>
            <person name="Debuchy R."/>
            <person name="Gladieux P."/>
            <person name="Hiltunen Thoren M."/>
            <person name="Johannesson H."/>
        </authorList>
    </citation>
    <scope>NUCLEOTIDE SEQUENCE</scope>
    <source>
        <strain evidence="1">CBS 990.96</strain>
    </source>
</reference>
<comment type="caution">
    <text evidence="1">The sequence shown here is derived from an EMBL/GenBank/DDBJ whole genome shotgun (WGS) entry which is preliminary data.</text>
</comment>
<feature type="non-terminal residue" evidence="1">
    <location>
        <position position="125"/>
    </location>
</feature>
<proteinExistence type="predicted"/>